<dbReference type="AlphaFoldDB" id="A0A937DI64"/>
<feature type="signal peptide" evidence="1">
    <location>
        <begin position="1"/>
        <end position="18"/>
    </location>
</feature>
<keyword evidence="1" id="KW-0732">Signal</keyword>
<dbReference type="RefSeq" id="WP_201918524.1">
    <property type="nucleotide sequence ID" value="NZ_JAERQG010000001.1"/>
</dbReference>
<dbReference type="EMBL" id="JAERQG010000001">
    <property type="protein sequence ID" value="MBL0764705.1"/>
    <property type="molecule type" value="Genomic_DNA"/>
</dbReference>
<evidence type="ECO:0000256" key="1">
    <source>
        <dbReference type="SAM" id="SignalP"/>
    </source>
</evidence>
<dbReference type="Proteomes" id="UP000642920">
    <property type="component" value="Unassembled WGS sequence"/>
</dbReference>
<reference evidence="2" key="1">
    <citation type="submission" date="2021-01" db="EMBL/GenBank/DDBJ databases">
        <title>Marivirga sp. nov., isolated from intertidal surface sediments.</title>
        <authorList>
            <person name="Zhang M."/>
        </authorList>
    </citation>
    <scope>NUCLEOTIDE SEQUENCE</scope>
    <source>
        <strain evidence="2">SM1354</strain>
    </source>
</reference>
<evidence type="ECO:0008006" key="4">
    <source>
        <dbReference type="Google" id="ProtNLM"/>
    </source>
</evidence>
<proteinExistence type="predicted"/>
<organism evidence="2 3">
    <name type="scientific">Marivirga atlantica</name>
    <dbReference type="NCBI Taxonomy" id="1548457"/>
    <lineage>
        <taxon>Bacteria</taxon>
        <taxon>Pseudomonadati</taxon>
        <taxon>Bacteroidota</taxon>
        <taxon>Cytophagia</taxon>
        <taxon>Cytophagales</taxon>
        <taxon>Marivirgaceae</taxon>
        <taxon>Marivirga</taxon>
    </lineage>
</organism>
<feature type="chain" id="PRO_5038084780" description="DUF1795 domain-containing protein" evidence="1">
    <location>
        <begin position="19"/>
        <end position="181"/>
    </location>
</feature>
<evidence type="ECO:0000313" key="3">
    <source>
        <dbReference type="Proteomes" id="UP000642920"/>
    </source>
</evidence>
<sequence>MTKLFSLSLFFLSQMLFAQPESNLEKEWVKYVNTEFELSMPVSKTNYRPVAVPFEKSVVKRILNSVNAHDFLEYRGSNDEFFCTVQITAFEEEMSTEGVSTKLMQALKDELDKLDNKDLVYENLEPIQNEKRIYLEYKGIKETMTMVMWISRKRVITVYLTDVNTNKKWTRKFLENFKVYE</sequence>
<protein>
    <recommendedName>
        <fullName evidence="4">DUF1795 domain-containing protein</fullName>
    </recommendedName>
</protein>
<accession>A0A937DI64</accession>
<name>A0A937DI64_9BACT</name>
<gene>
    <name evidence="2" type="ORF">JKP34_05550</name>
</gene>
<keyword evidence="3" id="KW-1185">Reference proteome</keyword>
<evidence type="ECO:0000313" key="2">
    <source>
        <dbReference type="EMBL" id="MBL0764705.1"/>
    </source>
</evidence>
<comment type="caution">
    <text evidence="2">The sequence shown here is derived from an EMBL/GenBank/DDBJ whole genome shotgun (WGS) entry which is preliminary data.</text>
</comment>